<reference evidence="8 9" key="1">
    <citation type="submission" date="2019-03" db="EMBL/GenBank/DDBJ databases">
        <title>Genomics of glacier-inhabiting Cryobacterium strains.</title>
        <authorList>
            <person name="Liu Q."/>
            <person name="Xin Y.-H."/>
        </authorList>
    </citation>
    <scope>NUCLEOTIDE SEQUENCE [LARGE SCALE GENOMIC DNA]</scope>
    <source>
        <strain evidence="8 9">Sr39</strain>
    </source>
</reference>
<evidence type="ECO:0000313" key="8">
    <source>
        <dbReference type="EMBL" id="TFD62582.1"/>
    </source>
</evidence>
<dbReference type="PANTHER" id="PTHR43401:SF2">
    <property type="entry name" value="L-THREONINE 3-DEHYDROGENASE"/>
    <property type="match status" value="1"/>
</dbReference>
<evidence type="ECO:0000256" key="4">
    <source>
        <dbReference type="ARBA" id="ARBA00023002"/>
    </source>
</evidence>
<dbReference type="InterPro" id="IPR011032">
    <property type="entry name" value="GroES-like_sf"/>
</dbReference>
<feature type="domain" description="Alcohol dehydrogenase-like C-terminal" evidence="6">
    <location>
        <begin position="193"/>
        <end position="313"/>
    </location>
</feature>
<dbReference type="Proteomes" id="UP000298170">
    <property type="component" value="Unassembled WGS sequence"/>
</dbReference>
<dbReference type="SUPFAM" id="SSF50129">
    <property type="entry name" value="GroES-like"/>
    <property type="match status" value="1"/>
</dbReference>
<evidence type="ECO:0000259" key="7">
    <source>
        <dbReference type="Pfam" id="PF08240"/>
    </source>
</evidence>
<dbReference type="Pfam" id="PF00107">
    <property type="entry name" value="ADH_zinc_N"/>
    <property type="match status" value="1"/>
</dbReference>
<sequence>MMVHLDTASADPFVLEQMHALVKKSRDRRDIGLEVLPVPLPGPGQVLIETEAVGLCGSDIHAINGHVGYEWMPERVTLGHEAVGRIVRTGANVDSACIGNRVVPMAIDGCLECETCLSGAPQLCLERDCLGLSFDGALAQYFVLDADRVFVIDNSLRASVAALIEPAAVAAHAVGQLAENLRGRRVVVSGPGAVGILSCLFAAAAGADVELVCPEAGPQTRREFAEHLGIKTIYGHHGLAAGPPVDAWIEASGAEAAFSGAVESLRRGGTLVVVALFARAPSFDVNQMVRGELRLYGTYGYTRADYSTAHELLVGWQDRLEPMVSTYHLTDVDAAISATEQASVIKAVVVPGGATKTITGSTKDDLSH</sequence>
<dbReference type="PANTHER" id="PTHR43401">
    <property type="entry name" value="L-THREONINE 3-DEHYDROGENASE"/>
    <property type="match status" value="1"/>
</dbReference>
<comment type="caution">
    <text evidence="8">The sequence shown here is derived from an EMBL/GenBank/DDBJ whole genome shotgun (WGS) entry which is preliminary data.</text>
</comment>
<dbReference type="Pfam" id="PF08240">
    <property type="entry name" value="ADH_N"/>
    <property type="match status" value="1"/>
</dbReference>
<keyword evidence="4" id="KW-0560">Oxidoreductase</keyword>
<keyword evidence="9" id="KW-1185">Reference proteome</keyword>
<evidence type="ECO:0000256" key="5">
    <source>
        <dbReference type="RuleBase" id="RU361277"/>
    </source>
</evidence>
<dbReference type="InterPro" id="IPR002328">
    <property type="entry name" value="ADH_Zn_CS"/>
</dbReference>
<comment type="similarity">
    <text evidence="5">Belongs to the zinc-containing alcohol dehydrogenase family.</text>
</comment>
<protein>
    <submittedName>
        <fullName evidence="8">Alcohol dehydrogenase</fullName>
    </submittedName>
</protein>
<dbReference type="SUPFAM" id="SSF51735">
    <property type="entry name" value="NAD(P)-binding Rossmann-fold domains"/>
    <property type="match status" value="1"/>
</dbReference>
<dbReference type="InterPro" id="IPR013154">
    <property type="entry name" value="ADH-like_N"/>
</dbReference>
<keyword evidence="2 5" id="KW-0479">Metal-binding</keyword>
<dbReference type="Gene3D" id="3.40.50.720">
    <property type="entry name" value="NAD(P)-binding Rossmann-like Domain"/>
    <property type="match status" value="1"/>
</dbReference>
<dbReference type="OrthoDB" id="9797931at2"/>
<accession>A0A4R9AIX2</accession>
<dbReference type="EMBL" id="SOHJ01000002">
    <property type="protein sequence ID" value="TFD62582.1"/>
    <property type="molecule type" value="Genomic_DNA"/>
</dbReference>
<evidence type="ECO:0000256" key="1">
    <source>
        <dbReference type="ARBA" id="ARBA00001947"/>
    </source>
</evidence>
<dbReference type="Gene3D" id="3.90.180.10">
    <property type="entry name" value="Medium-chain alcohol dehydrogenases, catalytic domain"/>
    <property type="match status" value="1"/>
</dbReference>
<dbReference type="AlphaFoldDB" id="A0A4R9AIX2"/>
<proteinExistence type="inferred from homology"/>
<dbReference type="PROSITE" id="PS00059">
    <property type="entry name" value="ADH_ZINC"/>
    <property type="match status" value="1"/>
</dbReference>
<dbReference type="InterPro" id="IPR013149">
    <property type="entry name" value="ADH-like_C"/>
</dbReference>
<dbReference type="InterPro" id="IPR050129">
    <property type="entry name" value="Zn_alcohol_dh"/>
</dbReference>
<feature type="domain" description="Alcohol dehydrogenase-like N-terminal" evidence="7">
    <location>
        <begin position="42"/>
        <end position="152"/>
    </location>
</feature>
<keyword evidence="3 5" id="KW-0862">Zinc</keyword>
<organism evidence="8 9">
    <name type="scientific">Cryobacterium suzukii</name>
    <dbReference type="NCBI Taxonomy" id="1259198"/>
    <lineage>
        <taxon>Bacteria</taxon>
        <taxon>Bacillati</taxon>
        <taxon>Actinomycetota</taxon>
        <taxon>Actinomycetes</taxon>
        <taxon>Micrococcales</taxon>
        <taxon>Microbacteriaceae</taxon>
        <taxon>Cryobacterium</taxon>
    </lineage>
</organism>
<evidence type="ECO:0000256" key="2">
    <source>
        <dbReference type="ARBA" id="ARBA00022723"/>
    </source>
</evidence>
<evidence type="ECO:0000313" key="9">
    <source>
        <dbReference type="Proteomes" id="UP000298170"/>
    </source>
</evidence>
<comment type="cofactor">
    <cofactor evidence="1 5">
        <name>Zn(2+)</name>
        <dbReference type="ChEBI" id="CHEBI:29105"/>
    </cofactor>
</comment>
<dbReference type="InterPro" id="IPR036291">
    <property type="entry name" value="NAD(P)-bd_dom_sf"/>
</dbReference>
<dbReference type="GO" id="GO:0008270">
    <property type="term" value="F:zinc ion binding"/>
    <property type="evidence" value="ECO:0007669"/>
    <property type="project" value="InterPro"/>
</dbReference>
<gene>
    <name evidence="8" type="ORF">E3T39_01125</name>
</gene>
<name>A0A4R9AIX2_9MICO</name>
<dbReference type="GO" id="GO:0016491">
    <property type="term" value="F:oxidoreductase activity"/>
    <property type="evidence" value="ECO:0007669"/>
    <property type="project" value="UniProtKB-KW"/>
</dbReference>
<evidence type="ECO:0000256" key="3">
    <source>
        <dbReference type="ARBA" id="ARBA00022833"/>
    </source>
</evidence>
<evidence type="ECO:0000259" key="6">
    <source>
        <dbReference type="Pfam" id="PF00107"/>
    </source>
</evidence>